<sequence length="165" mass="19866">MIRRQYKFKVKSPFFMKDDIEIIQRHQEFIKTICENEKIYTLTKEEYYSLSYTNKYQDEEGNPIQLLCVWSKKSYTTICQNEEWKNYKIEEINLIDFIENWCIGLDSNGMMAGTEFDQNLYGYEADPLELILEIIEYLKIIKKELQLTHYKNLNDLAKKIKEVLG</sequence>
<comment type="caution">
    <text evidence="1">The sequence shown here is derived from an EMBL/GenBank/DDBJ whole genome shotgun (WGS) entry which is preliminary data.</text>
</comment>
<dbReference type="Proteomes" id="UP001621706">
    <property type="component" value="Unassembled WGS sequence"/>
</dbReference>
<evidence type="ECO:0000313" key="2">
    <source>
        <dbReference type="Proteomes" id="UP001621706"/>
    </source>
</evidence>
<name>A0ABW8P5X2_9FLAO</name>
<evidence type="ECO:0000313" key="1">
    <source>
        <dbReference type="EMBL" id="MFK6999937.1"/>
    </source>
</evidence>
<reference evidence="1 2" key="1">
    <citation type="submission" date="2024-02" db="EMBL/GenBank/DDBJ databases">
        <title>Comparative Genomic Analysis of Flavobacterium Species Causing Columnaris Disease of Freshwater Fish in Thailand: Insights into Virulence and Resistance Mechanisms.</title>
        <authorList>
            <person name="Nguyen D."/>
            <person name="Chokmangmeepisarn P."/>
            <person name="Khianchaikhan K."/>
            <person name="Morishita M."/>
            <person name="Bunnoy A."/>
            <person name="Rodkhum C."/>
        </authorList>
    </citation>
    <scope>NUCLEOTIDE SEQUENCE [LARGE SCALE GENOMIC DNA]</scope>
    <source>
        <strain evidence="1 2">CNRT2201</strain>
    </source>
</reference>
<accession>A0ABW8P5X2</accession>
<dbReference type="InterPro" id="IPR021284">
    <property type="entry name" value="DUF2750"/>
</dbReference>
<dbReference type="EMBL" id="JAZGZP010000004">
    <property type="protein sequence ID" value="MFK6999937.1"/>
    <property type="molecule type" value="Genomic_DNA"/>
</dbReference>
<organism evidence="1 2">
    <name type="scientific">Flavobacterium oreochromis</name>
    <dbReference type="NCBI Taxonomy" id="2906078"/>
    <lineage>
        <taxon>Bacteria</taxon>
        <taxon>Pseudomonadati</taxon>
        <taxon>Bacteroidota</taxon>
        <taxon>Flavobacteriia</taxon>
        <taxon>Flavobacteriales</taxon>
        <taxon>Flavobacteriaceae</taxon>
        <taxon>Flavobacterium</taxon>
    </lineage>
</organism>
<dbReference type="RefSeq" id="WP_088401144.1">
    <property type="nucleotide sequence ID" value="NZ_JAZHOI010000003.1"/>
</dbReference>
<keyword evidence="2" id="KW-1185">Reference proteome</keyword>
<protein>
    <submittedName>
        <fullName evidence="1">DUF2750 domain-containing protein</fullName>
    </submittedName>
</protein>
<proteinExistence type="predicted"/>
<gene>
    <name evidence="1" type="ORF">V3I07_03400</name>
</gene>
<dbReference type="Pfam" id="PF11042">
    <property type="entry name" value="DUF2750"/>
    <property type="match status" value="1"/>
</dbReference>